<dbReference type="Proteomes" id="UP001146793">
    <property type="component" value="Unassembled WGS sequence"/>
</dbReference>
<dbReference type="PRINTS" id="PR01301">
    <property type="entry name" value="RGSPROTEIN"/>
</dbReference>
<gene>
    <name evidence="4" type="ORF">M0812_23883</name>
</gene>
<sequence length="812" mass="95776">MWHRKNKNKKNKKEEDEKEERACRLCQSLTAKIQQLEYSLITLKKEKGTSHVSLIQKIQQTSARLDPHVQENKKIRSSIKVIKKEIEGVEQILKPFTDQKKKLVTEKKNKIESYQQKINSFKSNNETEEIIETLNKKNKKLKKYTCGTNALKSLRAKCQKEFQKMKQQDYDGSWMDFIPEEKLKKILFDQNEYARLIEEMRILDKRQKKMLYQNRLTTTTSNDYLKIEQRLQETKEKIEVGKRENLQMKREILEMKELLGDEALYSRMDGNSEDSQTSESEFTSVASSNDLSKGNNSKTDSPPKNSTSLTSIKKNRLSKAKFRSTTEIQILKEKEPTQKNRRLMKIHDSQSVPQIYENSENEQFTKKITHKRKKKKKKKKFTIDSLQMLLKIPIGVEYFREFLVSQLCQENIMFWLSVKALKQQDLTKNKIIKSSKKIFQTFILEESPFEINIQSSLREKLIKQYNNKNFFTSMFDKAHEAVLEHMIFNSWGSFQETKHFTNLLQKLTKDPNYKNLSNSTQRMKLRYNIQPYKALNEGNEYHDKILHPIVVVESLLEHLIQLLNIHYCFSKNFINLKNIHSTIPFQKFVKETAQLKYIKLDQLENETERLCFFLNVYNLLTLHSFLSNGLPHDQSSCTHLHKNSIYLIDGNYYSLNDIFHGILRANTFIKSNSNKASTYFKPKDEKSKYSLSKTEPMIHFAIIDPYRNSILKIYRSRNLLKSLKDTTTDLLLPLVMIKNGEKMILPKNLLAYEKDFTNHGGLLNWMAKFVSINLMSLIIANQQIKYSTKILKNPQIIVDFDEYSIKKLFFNI</sequence>
<feature type="coiled-coil region" evidence="1">
    <location>
        <begin position="104"/>
        <end position="144"/>
    </location>
</feature>
<accession>A0AAV7YFJ0</accession>
<dbReference type="Gene3D" id="1.10.167.10">
    <property type="entry name" value="Regulator of G-protein Signalling 4, domain 2"/>
    <property type="match status" value="1"/>
</dbReference>
<feature type="compositionally biased region" description="Basic residues" evidence="2">
    <location>
        <begin position="1"/>
        <end position="11"/>
    </location>
</feature>
<dbReference type="InterPro" id="IPR036305">
    <property type="entry name" value="RGS_sf"/>
</dbReference>
<proteinExistence type="predicted"/>
<feature type="coiled-coil region" evidence="1">
    <location>
        <begin position="224"/>
        <end position="251"/>
    </location>
</feature>
<organism evidence="4 5">
    <name type="scientific">Anaeramoeba flamelloides</name>
    <dbReference type="NCBI Taxonomy" id="1746091"/>
    <lineage>
        <taxon>Eukaryota</taxon>
        <taxon>Metamonada</taxon>
        <taxon>Anaeramoebidae</taxon>
        <taxon>Anaeramoeba</taxon>
    </lineage>
</organism>
<dbReference type="InterPro" id="IPR044926">
    <property type="entry name" value="RGS_subdomain_2"/>
</dbReference>
<evidence type="ECO:0000259" key="3">
    <source>
        <dbReference type="PROSITE" id="PS50132"/>
    </source>
</evidence>
<dbReference type="SMART" id="SM00315">
    <property type="entry name" value="RGS"/>
    <property type="match status" value="1"/>
</dbReference>
<dbReference type="AlphaFoldDB" id="A0AAV7YFJ0"/>
<protein>
    <submittedName>
        <fullName evidence="4">Electron carrier/ protein disulfide oxidoreductase</fullName>
    </submittedName>
</protein>
<reference evidence="4" key="1">
    <citation type="submission" date="2022-08" db="EMBL/GenBank/DDBJ databases">
        <title>Novel sulphate-reducing endosymbionts in the free-living metamonad Anaeramoeba.</title>
        <authorList>
            <person name="Jerlstrom-Hultqvist J."/>
            <person name="Cepicka I."/>
            <person name="Gallot-Lavallee L."/>
            <person name="Salas-Leiva D."/>
            <person name="Curtis B.A."/>
            <person name="Zahonova K."/>
            <person name="Pipaliya S."/>
            <person name="Dacks J."/>
            <person name="Roger A.J."/>
        </authorList>
    </citation>
    <scope>NUCLEOTIDE SEQUENCE</scope>
    <source>
        <strain evidence="4">Busselton2</strain>
    </source>
</reference>
<feature type="compositionally biased region" description="Basic and acidic residues" evidence="2">
    <location>
        <begin position="12"/>
        <end position="21"/>
    </location>
</feature>
<dbReference type="PANTHER" id="PTHR46361:SF3">
    <property type="entry name" value="ELECTRON CARRIER_ PROTEIN DISULFIDE OXIDOREDUCTASE"/>
    <property type="match status" value="1"/>
</dbReference>
<dbReference type="EMBL" id="JANTQA010000057">
    <property type="protein sequence ID" value="KAJ3428558.1"/>
    <property type="molecule type" value="Genomic_DNA"/>
</dbReference>
<dbReference type="InterPro" id="IPR006869">
    <property type="entry name" value="DUF547"/>
</dbReference>
<feature type="region of interest" description="Disordered" evidence="2">
    <location>
        <begin position="267"/>
        <end position="320"/>
    </location>
</feature>
<evidence type="ECO:0000313" key="4">
    <source>
        <dbReference type="EMBL" id="KAJ3428558.1"/>
    </source>
</evidence>
<comment type="caution">
    <text evidence="4">The sequence shown here is derived from an EMBL/GenBank/DDBJ whole genome shotgun (WGS) entry which is preliminary data.</text>
</comment>
<feature type="domain" description="RGS" evidence="3">
    <location>
        <begin position="385"/>
        <end position="504"/>
    </location>
</feature>
<evidence type="ECO:0000256" key="2">
    <source>
        <dbReference type="SAM" id="MobiDB-lite"/>
    </source>
</evidence>
<name>A0AAV7YFJ0_9EUKA</name>
<dbReference type="SUPFAM" id="SSF48097">
    <property type="entry name" value="Regulator of G-protein signaling, RGS"/>
    <property type="match status" value="1"/>
</dbReference>
<keyword evidence="1" id="KW-0175">Coiled coil</keyword>
<feature type="region of interest" description="Disordered" evidence="2">
    <location>
        <begin position="1"/>
        <end position="21"/>
    </location>
</feature>
<dbReference type="PROSITE" id="PS50132">
    <property type="entry name" value="RGS"/>
    <property type="match status" value="1"/>
</dbReference>
<feature type="compositionally biased region" description="Polar residues" evidence="2">
    <location>
        <begin position="273"/>
        <end position="312"/>
    </location>
</feature>
<dbReference type="CDD" id="cd07440">
    <property type="entry name" value="RGS"/>
    <property type="match status" value="1"/>
</dbReference>
<dbReference type="Pfam" id="PF00615">
    <property type="entry name" value="RGS"/>
    <property type="match status" value="1"/>
</dbReference>
<dbReference type="Pfam" id="PF04784">
    <property type="entry name" value="DUF547"/>
    <property type="match status" value="1"/>
</dbReference>
<dbReference type="PANTHER" id="PTHR46361">
    <property type="entry name" value="ELECTRON CARRIER/ PROTEIN DISULFIDE OXIDOREDUCTASE"/>
    <property type="match status" value="1"/>
</dbReference>
<dbReference type="InterPro" id="IPR016137">
    <property type="entry name" value="RGS"/>
</dbReference>
<evidence type="ECO:0000313" key="5">
    <source>
        <dbReference type="Proteomes" id="UP001146793"/>
    </source>
</evidence>
<evidence type="ECO:0000256" key="1">
    <source>
        <dbReference type="SAM" id="Coils"/>
    </source>
</evidence>